<dbReference type="Pfam" id="PF13499">
    <property type="entry name" value="EF-hand_7"/>
    <property type="match status" value="1"/>
</dbReference>
<dbReference type="InterPro" id="IPR029071">
    <property type="entry name" value="Ubiquitin-like_domsf"/>
</dbReference>
<dbReference type="InterPro" id="IPR002048">
    <property type="entry name" value="EF_hand_dom"/>
</dbReference>
<protein>
    <submittedName>
        <fullName evidence="5">Calcium-dependent protein kinase 26</fullName>
    </submittedName>
</protein>
<proteinExistence type="predicted"/>
<dbReference type="OrthoDB" id="26525at2759"/>
<evidence type="ECO:0000313" key="5">
    <source>
        <dbReference type="EMBL" id="OLP94201.1"/>
    </source>
</evidence>
<accession>A0A1Q9DG89</accession>
<comment type="caution">
    <text evidence="5">The sequence shown here is derived from an EMBL/GenBank/DDBJ whole genome shotgun (WGS) entry which is preliminary data.</text>
</comment>
<gene>
    <name evidence="5" type="primary">CPK26</name>
    <name evidence="5" type="ORF">AK812_SmicGene23801</name>
</gene>
<dbReference type="PANTHER" id="PTHR23064">
    <property type="entry name" value="TROPONIN"/>
    <property type="match status" value="1"/>
</dbReference>
<reference evidence="5 6" key="1">
    <citation type="submission" date="2016-02" db="EMBL/GenBank/DDBJ databases">
        <title>Genome analysis of coral dinoflagellate symbionts highlights evolutionary adaptations to a symbiotic lifestyle.</title>
        <authorList>
            <person name="Aranda M."/>
            <person name="Li Y."/>
            <person name="Liew Y.J."/>
            <person name="Baumgarten S."/>
            <person name="Simakov O."/>
            <person name="Wilson M."/>
            <person name="Piel J."/>
            <person name="Ashoor H."/>
            <person name="Bougouffa S."/>
            <person name="Bajic V.B."/>
            <person name="Ryu T."/>
            <person name="Ravasi T."/>
            <person name="Bayer T."/>
            <person name="Micklem G."/>
            <person name="Kim H."/>
            <person name="Bhak J."/>
            <person name="Lajeunesse T.C."/>
            <person name="Voolstra C.R."/>
        </authorList>
    </citation>
    <scope>NUCLEOTIDE SEQUENCE [LARGE SCALE GENOMIC DNA]</scope>
    <source>
        <strain evidence="5 6">CCMP2467</strain>
    </source>
</reference>
<evidence type="ECO:0000256" key="1">
    <source>
        <dbReference type="ARBA" id="ARBA00022837"/>
    </source>
</evidence>
<organism evidence="5 6">
    <name type="scientific">Symbiodinium microadriaticum</name>
    <name type="common">Dinoflagellate</name>
    <name type="synonym">Zooxanthella microadriatica</name>
    <dbReference type="NCBI Taxonomy" id="2951"/>
    <lineage>
        <taxon>Eukaryota</taxon>
        <taxon>Sar</taxon>
        <taxon>Alveolata</taxon>
        <taxon>Dinophyceae</taxon>
        <taxon>Suessiales</taxon>
        <taxon>Symbiodiniaceae</taxon>
        <taxon>Symbiodinium</taxon>
    </lineage>
</organism>
<dbReference type="Pfam" id="PF13202">
    <property type="entry name" value="EF-hand_5"/>
    <property type="match status" value="2"/>
</dbReference>
<feature type="region of interest" description="Disordered" evidence="2">
    <location>
        <begin position="726"/>
        <end position="759"/>
    </location>
</feature>
<dbReference type="CDD" id="cd17039">
    <property type="entry name" value="Ubl_ubiquitin_like"/>
    <property type="match status" value="1"/>
</dbReference>
<feature type="region of interest" description="Disordered" evidence="2">
    <location>
        <begin position="680"/>
        <end position="708"/>
    </location>
</feature>
<keyword evidence="5" id="KW-0418">Kinase</keyword>
<evidence type="ECO:0000259" key="3">
    <source>
        <dbReference type="PROSITE" id="PS50053"/>
    </source>
</evidence>
<dbReference type="PROSITE" id="PS00018">
    <property type="entry name" value="EF_HAND_1"/>
    <property type="match status" value="6"/>
</dbReference>
<dbReference type="Pfam" id="PF13833">
    <property type="entry name" value="EF-hand_8"/>
    <property type="match status" value="1"/>
</dbReference>
<dbReference type="EMBL" id="LSRX01000553">
    <property type="protein sequence ID" value="OLP94201.1"/>
    <property type="molecule type" value="Genomic_DNA"/>
</dbReference>
<feature type="domain" description="EF-hand" evidence="4">
    <location>
        <begin position="1262"/>
        <end position="1297"/>
    </location>
</feature>
<dbReference type="PROSITE" id="PS50330">
    <property type="entry name" value="UIM"/>
    <property type="match status" value="1"/>
</dbReference>
<dbReference type="Gene3D" id="1.10.238.10">
    <property type="entry name" value="EF-hand"/>
    <property type="match status" value="3"/>
</dbReference>
<sequence>MDVSVRTLAGQECQLRLEGGATVLDAKLALQSAWEVPRKEQRLLAGTSVLQEEELLLKAAMKAEAVDEAGAVQLSLIRLDPQRPGLLEGLAGGWLSLQDLSEELRGDREIVLTAVERCGWALEFASSLLRGDPSVALRAVRNDANALEFASEALRRDRGVVLEAVRRNGWALCFASEDLRCCREVVMAAVGSNPLSLQFADESLRSDSAIVGRAVAGRSAALRFALGAASEDPEVLLAALGEDPSASQALRPSRAHGRPRAPGGGVRKMKLWRGRGKGPWLASGRSGKATLAGKELSGDIRGLCELQSLHLVGNEATMDDLGFIIPMEGGRPPPAHCGDPTVSAMERALRLSDKMHSVPMNLKLSHPAGISATAAKAKLSPRRMRRNPGLASEAPSGKSSVASLARSEFTLSKEMFDLEHSWALEQGRVAAVGHSLDEDAEGIQYNAKCCWICENWCEYKVIFSRGKRKIEAAAVYALFSLDGFTRPTELHKVEQLWMGSRMLPPSLVPVEVIFVVDGVAQVSDAHAIRKLAAPKAVVLDPLVFGTLPVETSPEGVRSGGGPIILEAASVNSLNAGLSAIQKHRAGEPSALCILEDATDRNQVEVLPRSLATEKTQEKVKEVVVREIWTFETSSFRDYLRDFKCKPEECFDRDWSLAKVPRLLKDDKTRKELQKLLRQFRQSKARAEQKPSTKEGISQAADKTEDEDMQRAIQASLLTAEKCPHLRVDPADYDQPTRTARGSHDIGRGGGSGSGSGTAACCGQDAAPTADVDEVLQQAFGAPATEAEARTRTELHSPKSTVFAPARQLPRAAASDETAAARPRHISGVLARLSSQHPSRLGALLPNDLRHSQQASMDVAEIFVFFEICPTTSGRRSCRDAADQTSASANFVGLSRWEYYPTIVAFWCGAMWDFQSLRSSVGLSFNAWRELIFHSPGAAELVADPGCGSKDVDIVWVASDVIDKDKRKTIKVLPDKALSRFQFMEAVLRLAFKRCLHGNVKDASPEELKKAVDDLEEMLHIGEEWMENRKSLHASLFVEECCMVFRDYAEPLKVVYDGFTSVSSYPGRRGRILSLGGWLAICARVRPEEQSERLFRQAFAIGREIRADETSTFRHMELSWPEYLVSLGGVVRLHPDFDPEFFADQLAEFFEYFKTLSDDILAGNPVTAGQKLTNPKDQALMEFIKNIFEECDEDDGGTIDETEFENCFMREEVQKQLHDFSIPVSNLKTMFKTLDKDGEGKLSFEELSDGFLKLAAIMRSNDRAIGYLNKIFAEADEDQSGTLNKEEFSSIFQESSVQRKLEQLGIRGPDMEDLFGMIDEDGSGQVTLDEVIAAFIQLRDPNTAGERGAALLSKIFAEADSDKSGALDKDEFVTAFSHDSVTQQLKSRNLKVPDWETLFGAMDEDGSGSLTWEELREGPDDV</sequence>
<dbReference type="Pfam" id="PF13475">
    <property type="entry name" value="DUF4116"/>
    <property type="match status" value="3"/>
</dbReference>
<dbReference type="SUPFAM" id="SSF54236">
    <property type="entry name" value="Ubiquitin-like"/>
    <property type="match status" value="1"/>
</dbReference>
<dbReference type="InterPro" id="IPR000626">
    <property type="entry name" value="Ubiquitin-like_dom"/>
</dbReference>
<dbReference type="Proteomes" id="UP000186817">
    <property type="component" value="Unassembled WGS sequence"/>
</dbReference>
<feature type="domain" description="EF-hand" evidence="4">
    <location>
        <begin position="1346"/>
        <end position="1381"/>
    </location>
</feature>
<evidence type="ECO:0000259" key="4">
    <source>
        <dbReference type="PROSITE" id="PS50222"/>
    </source>
</evidence>
<dbReference type="InterPro" id="IPR025197">
    <property type="entry name" value="DUF4116"/>
</dbReference>
<feature type="domain" description="Ubiquitin-like" evidence="3">
    <location>
        <begin position="1"/>
        <end position="56"/>
    </location>
</feature>
<keyword evidence="1" id="KW-0106">Calcium</keyword>
<dbReference type="InterPro" id="IPR011992">
    <property type="entry name" value="EF-hand-dom_pair"/>
</dbReference>
<dbReference type="Gene3D" id="3.10.20.90">
    <property type="entry name" value="Phosphatidylinositol 3-kinase Catalytic Subunit, Chain A, domain 1"/>
    <property type="match status" value="1"/>
</dbReference>
<dbReference type="SUPFAM" id="SSF47473">
    <property type="entry name" value="EF-hand"/>
    <property type="match status" value="1"/>
</dbReference>
<dbReference type="GO" id="GO:0005509">
    <property type="term" value="F:calcium ion binding"/>
    <property type="evidence" value="ECO:0007669"/>
    <property type="project" value="InterPro"/>
</dbReference>
<dbReference type="SMART" id="SM00213">
    <property type="entry name" value="UBQ"/>
    <property type="match status" value="1"/>
</dbReference>
<dbReference type="InterPro" id="IPR003903">
    <property type="entry name" value="UIM_dom"/>
</dbReference>
<dbReference type="SMART" id="SM00054">
    <property type="entry name" value="EFh"/>
    <property type="match status" value="6"/>
</dbReference>
<feature type="domain" description="EF-hand" evidence="4">
    <location>
        <begin position="1389"/>
        <end position="1421"/>
    </location>
</feature>
<keyword evidence="6" id="KW-1185">Reference proteome</keyword>
<dbReference type="InterPro" id="IPR018247">
    <property type="entry name" value="EF_Hand_1_Ca_BS"/>
</dbReference>
<feature type="region of interest" description="Disordered" evidence="2">
    <location>
        <begin position="247"/>
        <end position="267"/>
    </location>
</feature>
<evidence type="ECO:0000313" key="6">
    <source>
        <dbReference type="Proteomes" id="UP000186817"/>
    </source>
</evidence>
<feature type="domain" description="EF-hand" evidence="4">
    <location>
        <begin position="1178"/>
        <end position="1213"/>
    </location>
</feature>
<dbReference type="PROSITE" id="PS50222">
    <property type="entry name" value="EF_HAND_2"/>
    <property type="match status" value="6"/>
</dbReference>
<keyword evidence="5" id="KW-0808">Transferase</keyword>
<dbReference type="InterPro" id="IPR052591">
    <property type="entry name" value="CML21-like"/>
</dbReference>
<feature type="domain" description="EF-hand" evidence="4">
    <location>
        <begin position="1305"/>
        <end position="1340"/>
    </location>
</feature>
<dbReference type="GO" id="GO:0016301">
    <property type="term" value="F:kinase activity"/>
    <property type="evidence" value="ECO:0007669"/>
    <property type="project" value="UniProtKB-KW"/>
</dbReference>
<name>A0A1Q9DG89_SYMMI</name>
<feature type="domain" description="EF-hand" evidence="4">
    <location>
        <begin position="1221"/>
        <end position="1256"/>
    </location>
</feature>
<evidence type="ECO:0000256" key="2">
    <source>
        <dbReference type="SAM" id="MobiDB-lite"/>
    </source>
</evidence>
<dbReference type="PROSITE" id="PS50053">
    <property type="entry name" value="UBIQUITIN_2"/>
    <property type="match status" value="1"/>
</dbReference>